<sequence>MNALGKPELGVKRVCPETGRKFYDLNKDPIVSPYTGVAYPASAFEPVVKVSRVAAEKAVPRPKKDEEDEAVDDADTISLEDADDEATGGAKASGDDDGDDVDVDVDSDDDADPEPFLEDDEDPNDVTEIIGDREKDEEA</sequence>
<proteinExistence type="predicted"/>
<evidence type="ECO:0000313" key="2">
    <source>
        <dbReference type="EMBL" id="GLK80032.1"/>
    </source>
</evidence>
<gene>
    <name evidence="2" type="ORF">GCM10008174_17730</name>
</gene>
<feature type="compositionally biased region" description="Basic and acidic residues" evidence="1">
    <location>
        <begin position="130"/>
        <end position="139"/>
    </location>
</feature>
<dbReference type="AlphaFoldDB" id="A0A9W6JMW7"/>
<protein>
    <submittedName>
        <fullName evidence="2">TIGR02300 family protein</fullName>
    </submittedName>
</protein>
<feature type="compositionally biased region" description="Acidic residues" evidence="1">
    <location>
        <begin position="95"/>
        <end position="125"/>
    </location>
</feature>
<comment type="caution">
    <text evidence="2">The sequence shown here is derived from an EMBL/GenBank/DDBJ whole genome shotgun (WGS) entry which is preliminary data.</text>
</comment>
<reference evidence="2" key="2">
    <citation type="submission" date="2023-01" db="EMBL/GenBank/DDBJ databases">
        <authorList>
            <person name="Sun Q."/>
            <person name="Evtushenko L."/>
        </authorList>
    </citation>
    <scope>NUCLEOTIDE SEQUENCE</scope>
    <source>
        <strain evidence="2">VKM B-2748</strain>
    </source>
</reference>
<name>A0A9W6JMW7_9HYPH</name>
<evidence type="ECO:0000256" key="1">
    <source>
        <dbReference type="SAM" id="MobiDB-lite"/>
    </source>
</evidence>
<organism evidence="2 3">
    <name type="scientific">Methylopila turkensis</name>
    <dbReference type="NCBI Taxonomy" id="1437816"/>
    <lineage>
        <taxon>Bacteria</taxon>
        <taxon>Pseudomonadati</taxon>
        <taxon>Pseudomonadota</taxon>
        <taxon>Alphaproteobacteria</taxon>
        <taxon>Hyphomicrobiales</taxon>
        <taxon>Methylopilaceae</taxon>
        <taxon>Methylopila</taxon>
    </lineage>
</organism>
<accession>A0A9W6JMW7</accession>
<reference evidence="2" key="1">
    <citation type="journal article" date="2014" name="Int. J. Syst. Evol. Microbiol.">
        <title>Complete genome sequence of Corynebacterium casei LMG S-19264T (=DSM 44701T), isolated from a smear-ripened cheese.</title>
        <authorList>
            <consortium name="US DOE Joint Genome Institute (JGI-PGF)"/>
            <person name="Walter F."/>
            <person name="Albersmeier A."/>
            <person name="Kalinowski J."/>
            <person name="Ruckert C."/>
        </authorList>
    </citation>
    <scope>NUCLEOTIDE SEQUENCE</scope>
    <source>
        <strain evidence="2">VKM B-2748</strain>
    </source>
</reference>
<dbReference type="Proteomes" id="UP001143309">
    <property type="component" value="Unassembled WGS sequence"/>
</dbReference>
<dbReference type="EMBL" id="BSFL01000002">
    <property type="protein sequence ID" value="GLK80032.1"/>
    <property type="molecule type" value="Genomic_DNA"/>
</dbReference>
<feature type="compositionally biased region" description="Acidic residues" evidence="1">
    <location>
        <begin position="66"/>
        <end position="86"/>
    </location>
</feature>
<feature type="compositionally biased region" description="Basic and acidic residues" evidence="1">
    <location>
        <begin position="55"/>
        <end position="65"/>
    </location>
</feature>
<dbReference type="InterPro" id="IPR012644">
    <property type="entry name" value="CHP02300_FYDLN_acid"/>
</dbReference>
<dbReference type="Pfam" id="PF09538">
    <property type="entry name" value="FYDLN_acid"/>
    <property type="match status" value="1"/>
</dbReference>
<keyword evidence="3" id="KW-1185">Reference proteome</keyword>
<feature type="region of interest" description="Disordered" evidence="1">
    <location>
        <begin position="55"/>
        <end position="139"/>
    </location>
</feature>
<dbReference type="NCBIfam" id="TIGR02300">
    <property type="entry name" value="FYDLN_acid"/>
    <property type="match status" value="1"/>
</dbReference>
<evidence type="ECO:0000313" key="3">
    <source>
        <dbReference type="Proteomes" id="UP001143309"/>
    </source>
</evidence>